<dbReference type="Proteomes" id="UP000199068">
    <property type="component" value="Unassembled WGS sequence"/>
</dbReference>
<keyword evidence="4" id="KW-0288">FMN</keyword>
<dbReference type="PANTHER" id="PTHR32332">
    <property type="entry name" value="2-NITROPROPANE DIOXYGENASE"/>
    <property type="match status" value="1"/>
</dbReference>
<name>A0A1G9KQT3_9FIRM</name>
<evidence type="ECO:0000256" key="5">
    <source>
        <dbReference type="ARBA" id="ARBA00023002"/>
    </source>
</evidence>
<evidence type="ECO:0000256" key="3">
    <source>
        <dbReference type="ARBA" id="ARBA00022630"/>
    </source>
</evidence>
<dbReference type="GO" id="GO:0018580">
    <property type="term" value="F:nitronate monooxygenase activity"/>
    <property type="evidence" value="ECO:0007669"/>
    <property type="project" value="InterPro"/>
</dbReference>
<dbReference type="CDD" id="cd04730">
    <property type="entry name" value="NPD_like"/>
    <property type="match status" value="1"/>
</dbReference>
<dbReference type="GO" id="GO:0051213">
    <property type="term" value="F:dioxygenase activity"/>
    <property type="evidence" value="ECO:0007669"/>
    <property type="project" value="UniProtKB-KW"/>
</dbReference>
<dbReference type="Pfam" id="PF03060">
    <property type="entry name" value="NMO"/>
    <property type="match status" value="1"/>
</dbReference>
<evidence type="ECO:0000256" key="1">
    <source>
        <dbReference type="ARBA" id="ARBA00003535"/>
    </source>
</evidence>
<evidence type="ECO:0000313" key="6">
    <source>
        <dbReference type="EMBL" id="SDL51966.1"/>
    </source>
</evidence>
<evidence type="ECO:0000256" key="4">
    <source>
        <dbReference type="ARBA" id="ARBA00022643"/>
    </source>
</evidence>
<gene>
    <name evidence="6" type="ORF">SAMN04515677_102236</name>
</gene>
<comment type="function">
    <text evidence="1">Nitronate monooxygenase that uses molecular oxygen to catalyze the oxidative denitrification of alkyl nitronates. Acts on propionate 3-nitronate (P3N), the presumed physiological substrate. Probably functions in the detoxification of P3N, a metabolic poison produced by plants and fungi as a defense mechanism.</text>
</comment>
<dbReference type="RefSeq" id="WP_334292576.1">
    <property type="nucleotide sequence ID" value="NZ_FNGW01000002.1"/>
</dbReference>
<reference evidence="6 7" key="1">
    <citation type="submission" date="2016-10" db="EMBL/GenBank/DDBJ databases">
        <authorList>
            <person name="de Groot N.N."/>
        </authorList>
    </citation>
    <scope>NUCLEOTIDE SEQUENCE [LARGE SCALE GENOMIC DNA]</scope>
    <source>
        <strain evidence="6 7">DSM 797</strain>
    </source>
</reference>
<keyword evidence="5" id="KW-0560">Oxidoreductase</keyword>
<evidence type="ECO:0000313" key="7">
    <source>
        <dbReference type="Proteomes" id="UP000199068"/>
    </source>
</evidence>
<dbReference type="SUPFAM" id="SSF51412">
    <property type="entry name" value="Inosine monophosphate dehydrogenase (IMPDH)"/>
    <property type="match status" value="1"/>
</dbReference>
<dbReference type="InterPro" id="IPR004136">
    <property type="entry name" value="NMO"/>
</dbReference>
<keyword evidence="6" id="KW-0223">Dioxygenase</keyword>
<evidence type="ECO:0000256" key="2">
    <source>
        <dbReference type="ARBA" id="ARBA00013457"/>
    </source>
</evidence>
<accession>A0A1G9KQT3</accession>
<dbReference type="InterPro" id="IPR013785">
    <property type="entry name" value="Aldolase_TIM"/>
</dbReference>
<dbReference type="Gene3D" id="3.20.20.70">
    <property type="entry name" value="Aldolase class I"/>
    <property type="match status" value="1"/>
</dbReference>
<dbReference type="STRING" id="1121325.SAMN04515677_102236"/>
<proteinExistence type="predicted"/>
<organism evidence="6 7">
    <name type="scientific">Romboutsia lituseburensis DSM 797</name>
    <dbReference type="NCBI Taxonomy" id="1121325"/>
    <lineage>
        <taxon>Bacteria</taxon>
        <taxon>Bacillati</taxon>
        <taxon>Bacillota</taxon>
        <taxon>Clostridia</taxon>
        <taxon>Peptostreptococcales</taxon>
        <taxon>Peptostreptococcaceae</taxon>
        <taxon>Romboutsia</taxon>
    </lineage>
</organism>
<dbReference type="AlphaFoldDB" id="A0A1G9KQT3"/>
<dbReference type="EMBL" id="FNGW01000002">
    <property type="protein sequence ID" value="SDL51966.1"/>
    <property type="molecule type" value="Genomic_DNA"/>
</dbReference>
<sequence length="363" mass="39435">MYLYILYKEAIIIKSLQIGDLIAKVPIIQGGMGVGISRSSLASAVARAGGVGVISGVHVGYDEEDFETNTLNANLRALKKHIIKAKENAPKGIIGVNLMVAMNNYEQHVKEAISAGVDLIISGAGLPSKLPSLVKGSKVKIAPIISTSKACKVILKMWDRKEKMTADLIVVEGPNAGGHLGYHKEELKNMDSIDYDKEFVEILKVTKEYEEKYNKKIPVVAAGGIFTGEDVLKYINLGASGVQVGTKFVATHECDASPEFKNTYINSNKEDINLVISPVGMPGRAIHNKFIEKVSANRPKITKCYNCLIPCNPKDTPYCISEALINAVKGDVDNALLFCGSNAYKVDRLYSVDEVISELTCKL</sequence>
<protein>
    <recommendedName>
        <fullName evidence="2">Probable nitronate monooxygenase</fullName>
    </recommendedName>
</protein>
<dbReference type="PANTHER" id="PTHR32332:SF18">
    <property type="entry name" value="2-NITROPROPANE DIOXYGENASE"/>
    <property type="match status" value="1"/>
</dbReference>
<keyword evidence="3" id="KW-0285">Flavoprotein</keyword>
<keyword evidence="7" id="KW-1185">Reference proteome</keyword>